<evidence type="ECO:0000313" key="1">
    <source>
        <dbReference type="EMBL" id="SPD48423.1"/>
    </source>
</evidence>
<name>A0A375HDF1_9BURK</name>
<evidence type="ECO:0000313" key="2">
    <source>
        <dbReference type="Proteomes" id="UP000255168"/>
    </source>
</evidence>
<dbReference type="Proteomes" id="UP000255168">
    <property type="component" value="Chromosome I"/>
</dbReference>
<organism evidence="1 2">
    <name type="scientific">Cupriavidus neocaledonicus</name>
    <dbReference type="NCBI Taxonomy" id="1040979"/>
    <lineage>
        <taxon>Bacteria</taxon>
        <taxon>Pseudomonadati</taxon>
        <taxon>Pseudomonadota</taxon>
        <taxon>Betaproteobacteria</taxon>
        <taxon>Burkholderiales</taxon>
        <taxon>Burkholderiaceae</taxon>
        <taxon>Cupriavidus</taxon>
    </lineage>
</organism>
<dbReference type="EMBL" id="LT984806">
    <property type="protein sequence ID" value="SPD48423.1"/>
    <property type="molecule type" value="Genomic_DNA"/>
</dbReference>
<proteinExistence type="predicted"/>
<sequence>MAATLASVSGRNREMCDPMSARY</sequence>
<gene>
    <name evidence="1" type="ORF">CBM2607_20417</name>
</gene>
<reference evidence="1 2" key="1">
    <citation type="submission" date="2018-01" db="EMBL/GenBank/DDBJ databases">
        <authorList>
            <person name="Clerissi C."/>
        </authorList>
    </citation>
    <scope>NUCLEOTIDE SEQUENCE [LARGE SCALE GENOMIC DNA]</scope>
    <source>
        <strain evidence="1">Cupriavidus taiwanensis STM 6160</strain>
    </source>
</reference>
<dbReference type="AlphaFoldDB" id="A0A375HDF1"/>
<accession>A0A375HDF1</accession>
<protein>
    <submittedName>
        <fullName evidence="1">Uncharacterized protein</fullName>
    </submittedName>
</protein>